<evidence type="ECO:0000259" key="2">
    <source>
        <dbReference type="Pfam" id="PF10111"/>
    </source>
</evidence>
<feature type="domain" description="Glycosyltransferase 2-like" evidence="1">
    <location>
        <begin position="4"/>
        <end position="146"/>
    </location>
</feature>
<dbReference type="Pfam" id="PF00535">
    <property type="entry name" value="Glycos_transf_2"/>
    <property type="match status" value="1"/>
</dbReference>
<dbReference type="CDD" id="cd00761">
    <property type="entry name" value="Glyco_tranf_GTA_type"/>
    <property type="match status" value="1"/>
</dbReference>
<dbReference type="SUPFAM" id="SSF53448">
    <property type="entry name" value="Nucleotide-diphospho-sugar transferases"/>
    <property type="match status" value="1"/>
</dbReference>
<dbReference type="Proteomes" id="UP000885660">
    <property type="component" value="Unassembled WGS sequence"/>
</dbReference>
<dbReference type="PANTHER" id="PTHR43685:SF3">
    <property type="entry name" value="SLR2126 PROTEIN"/>
    <property type="match status" value="1"/>
</dbReference>
<dbReference type="EMBL" id="DRBC01000101">
    <property type="protein sequence ID" value="HDN84453.1"/>
    <property type="molecule type" value="Genomic_DNA"/>
</dbReference>
<feature type="domain" description="Glycosyltransferase 2-like prokaryotic type" evidence="2">
    <location>
        <begin position="150"/>
        <end position="185"/>
    </location>
</feature>
<dbReference type="PANTHER" id="PTHR43685">
    <property type="entry name" value="GLYCOSYLTRANSFERASE"/>
    <property type="match status" value="1"/>
</dbReference>
<gene>
    <name evidence="3" type="ORF">ENG47_01690</name>
</gene>
<organism evidence="3">
    <name type="scientific">Aerophobetes bacterium</name>
    <dbReference type="NCBI Taxonomy" id="2030807"/>
    <lineage>
        <taxon>Bacteria</taxon>
        <taxon>Candidatus Aerophobota</taxon>
    </lineage>
</organism>
<proteinExistence type="predicted"/>
<dbReference type="AlphaFoldDB" id="A0A7V0QT50"/>
<dbReference type="Gene3D" id="3.90.550.10">
    <property type="entry name" value="Spore Coat Polysaccharide Biosynthesis Protein SpsA, Chain A"/>
    <property type="match status" value="1"/>
</dbReference>
<dbReference type="Pfam" id="PF10111">
    <property type="entry name" value="Glyco_tranf_2_2"/>
    <property type="match status" value="1"/>
</dbReference>
<dbReference type="InterPro" id="IPR019290">
    <property type="entry name" value="GlycosylTrfase-like_prok"/>
</dbReference>
<accession>A0A7V0QT50</accession>
<comment type="caution">
    <text evidence="3">The sequence shown here is derived from an EMBL/GenBank/DDBJ whole genome shotgun (WGS) entry which is preliminary data.</text>
</comment>
<dbReference type="InterPro" id="IPR050834">
    <property type="entry name" value="Glycosyltransf_2"/>
</dbReference>
<name>A0A7V0QT50_UNCAE</name>
<sequence>MDVSIVIPTYNRKKVLKRCLELLFAQNYPKDKYEIILVDDGSTDGTDKMVASLNPPCRFTYLYQERKGPHIARNLGITHAEGEIVIFIDSDILCPPDLISEHIKYHNRFKDVIVSGPETRTSDLYDKFQDIEKRKFKKFWDLSGPSFITSNLSVKRKYLIRIGGFDEEFEGMGWHDWDLGLRLTKLGLIPKRNLDAIVYHYKEKRELTTLSELIQKRIERGKNAVLYYKKHPSLKIKLGIRVHHLIKDKLLWWLDSSLGDKITNWAIKNNEKFLLNLLIQWKLDKAYAKGLREGMKKYKIKLLPWM</sequence>
<reference evidence="3" key="1">
    <citation type="journal article" date="2020" name="mSystems">
        <title>Genome- and Community-Level Interaction Insights into Carbon Utilization and Element Cycling Functions of Hydrothermarchaeota in Hydrothermal Sediment.</title>
        <authorList>
            <person name="Zhou Z."/>
            <person name="Liu Y."/>
            <person name="Xu W."/>
            <person name="Pan J."/>
            <person name="Luo Z.H."/>
            <person name="Li M."/>
        </authorList>
    </citation>
    <scope>NUCLEOTIDE SEQUENCE [LARGE SCALE GENOMIC DNA]</scope>
    <source>
        <strain evidence="3">HyVt-219</strain>
    </source>
</reference>
<evidence type="ECO:0000259" key="1">
    <source>
        <dbReference type="Pfam" id="PF00535"/>
    </source>
</evidence>
<protein>
    <submittedName>
        <fullName evidence="3">Glycosyltransferase family 2 protein</fullName>
    </submittedName>
</protein>
<dbReference type="InterPro" id="IPR029044">
    <property type="entry name" value="Nucleotide-diphossugar_trans"/>
</dbReference>
<dbReference type="InterPro" id="IPR001173">
    <property type="entry name" value="Glyco_trans_2-like"/>
</dbReference>
<evidence type="ECO:0000313" key="3">
    <source>
        <dbReference type="EMBL" id="HDN84453.1"/>
    </source>
</evidence>